<gene>
    <name evidence="3" type="ORF">BG015_000264</name>
</gene>
<feature type="region of interest" description="Disordered" evidence="1">
    <location>
        <begin position="194"/>
        <end position="216"/>
    </location>
</feature>
<sequence length="532" mass="60032">RKNKDKKKKKKKKLEAKPSELTDFEPRKYAMADHQMQQPMQQQQQMTNFKQPIQMQPPRVLEYSPHFGPEGQTFTVTLQSNSDKALRIGFGTLVVDTKQYAANGYVTLSCIVPNFAITKWFVNKVPLYVLQMENDMVMESWPFGDFNYYDEIQNNTAAKANAGAKRNEKMIYEQGLSQKKHHLVTDLDLSHAQLSQQQASPLATPNPLSSNGLAHHDEYNNLSVSSAYDNGSLYSPTSPYGPRTPISPYARPGYYNATSQMIAPHMPSYSQADLVTSTYAMSPTANNASYIHSNQSSQPTSPTSAAYMSSQPHPNGTNIASVGNYNPYASLLNKANLKFTGNMDDMAINWSGEEWESHRRLVQFWRRQDGNDIHCNFAPVAPADRQPNSIVVSCIYWAEKNDCFLTSVDCIYLLESLIAVRFTVEEKNRIRRNLEGFRPITVSKCKPESAEFFKLIMSFPNPKPRNIEKDVKVFPWKVLPYALKKIISKYTASYSSTASIQADAFHNANFPHGSTLPLTPQQQTIIESSLIV</sequence>
<feature type="compositionally biased region" description="Low complexity" evidence="1">
    <location>
        <begin position="194"/>
        <end position="203"/>
    </location>
</feature>
<protein>
    <recommendedName>
        <fullName evidence="2">DUF7082 domain-containing protein</fullName>
    </recommendedName>
</protein>
<dbReference type="GO" id="GO:0005634">
    <property type="term" value="C:nucleus"/>
    <property type="evidence" value="ECO:0007669"/>
    <property type="project" value="TreeGrafter"/>
</dbReference>
<evidence type="ECO:0000313" key="4">
    <source>
        <dbReference type="Proteomes" id="UP000748756"/>
    </source>
</evidence>
<evidence type="ECO:0000256" key="1">
    <source>
        <dbReference type="SAM" id="MobiDB-lite"/>
    </source>
</evidence>
<dbReference type="PANTHER" id="PTHR39463">
    <property type="entry name" value="MEDUSA"/>
    <property type="match status" value="1"/>
</dbReference>
<organism evidence="3 4">
    <name type="scientific">Linnemannia schmuckeri</name>
    <dbReference type="NCBI Taxonomy" id="64567"/>
    <lineage>
        <taxon>Eukaryota</taxon>
        <taxon>Fungi</taxon>
        <taxon>Fungi incertae sedis</taxon>
        <taxon>Mucoromycota</taxon>
        <taxon>Mortierellomycotina</taxon>
        <taxon>Mortierellomycetes</taxon>
        <taxon>Mortierellales</taxon>
        <taxon>Mortierellaceae</taxon>
        <taxon>Linnemannia</taxon>
    </lineage>
</organism>
<dbReference type="InterPro" id="IPR055509">
    <property type="entry name" value="DUF7082"/>
</dbReference>
<feature type="region of interest" description="Disordered" evidence="1">
    <location>
        <begin position="1"/>
        <end position="46"/>
    </location>
</feature>
<keyword evidence="4" id="KW-1185">Reference proteome</keyword>
<dbReference type="Proteomes" id="UP000748756">
    <property type="component" value="Unassembled WGS sequence"/>
</dbReference>
<reference evidence="3" key="1">
    <citation type="journal article" date="2020" name="Fungal Divers.">
        <title>Resolving the Mortierellaceae phylogeny through synthesis of multi-gene phylogenetics and phylogenomics.</title>
        <authorList>
            <person name="Vandepol N."/>
            <person name="Liber J."/>
            <person name="Desiro A."/>
            <person name="Na H."/>
            <person name="Kennedy M."/>
            <person name="Barry K."/>
            <person name="Grigoriev I.V."/>
            <person name="Miller A.N."/>
            <person name="O'Donnell K."/>
            <person name="Stajich J.E."/>
            <person name="Bonito G."/>
        </authorList>
    </citation>
    <scope>NUCLEOTIDE SEQUENCE</scope>
    <source>
        <strain evidence="3">NRRL 6426</strain>
    </source>
</reference>
<proteinExistence type="predicted"/>
<accession>A0A9P5VE25</accession>
<evidence type="ECO:0000259" key="2">
    <source>
        <dbReference type="Pfam" id="PF23305"/>
    </source>
</evidence>
<feature type="non-terminal residue" evidence="3">
    <location>
        <position position="1"/>
    </location>
</feature>
<comment type="caution">
    <text evidence="3">The sequence shown here is derived from an EMBL/GenBank/DDBJ whole genome shotgun (WGS) entry which is preliminary data.</text>
</comment>
<name>A0A9P5VE25_9FUNG</name>
<dbReference type="EMBL" id="JAAAUQ010000104">
    <property type="protein sequence ID" value="KAF9154662.1"/>
    <property type="molecule type" value="Genomic_DNA"/>
</dbReference>
<dbReference type="OrthoDB" id="1751210at2759"/>
<feature type="compositionally biased region" description="Basic residues" evidence="1">
    <location>
        <begin position="1"/>
        <end position="14"/>
    </location>
</feature>
<evidence type="ECO:0000313" key="3">
    <source>
        <dbReference type="EMBL" id="KAF9154662.1"/>
    </source>
</evidence>
<dbReference type="Pfam" id="PF23305">
    <property type="entry name" value="DUF7082"/>
    <property type="match status" value="1"/>
</dbReference>
<dbReference type="AlphaFoldDB" id="A0A9P5VE25"/>
<feature type="compositionally biased region" description="Basic and acidic residues" evidence="1">
    <location>
        <begin position="15"/>
        <end position="31"/>
    </location>
</feature>
<dbReference type="PANTHER" id="PTHR39463:SF1">
    <property type="entry name" value="MEDUSA"/>
    <property type="match status" value="1"/>
</dbReference>
<feature type="domain" description="DUF7082" evidence="2">
    <location>
        <begin position="333"/>
        <end position="487"/>
    </location>
</feature>
<feature type="compositionally biased region" description="Low complexity" evidence="1">
    <location>
        <begin position="35"/>
        <end position="46"/>
    </location>
</feature>